<keyword evidence="6" id="KW-1185">Reference proteome</keyword>
<dbReference type="RefSeq" id="WP_145068442.1">
    <property type="nucleotide sequence ID" value="NZ_CP036287.1"/>
</dbReference>
<evidence type="ECO:0000256" key="1">
    <source>
        <dbReference type="ARBA" id="ARBA00022737"/>
    </source>
</evidence>
<evidence type="ECO:0000256" key="4">
    <source>
        <dbReference type="SAM" id="Phobius"/>
    </source>
</evidence>
<keyword evidence="2 3" id="KW-0802">TPR repeat</keyword>
<feature type="transmembrane region" description="Helical" evidence="4">
    <location>
        <begin position="402"/>
        <end position="432"/>
    </location>
</feature>
<feature type="transmembrane region" description="Helical" evidence="4">
    <location>
        <begin position="20"/>
        <end position="37"/>
    </location>
</feature>
<evidence type="ECO:0000256" key="2">
    <source>
        <dbReference type="ARBA" id="ARBA00022803"/>
    </source>
</evidence>
<dbReference type="SUPFAM" id="SSF48452">
    <property type="entry name" value="TPR-like"/>
    <property type="match status" value="2"/>
</dbReference>
<name>A0A518BPR2_9BACT</name>
<dbReference type="InterPro" id="IPR011990">
    <property type="entry name" value="TPR-like_helical_dom_sf"/>
</dbReference>
<feature type="transmembrane region" description="Helical" evidence="4">
    <location>
        <begin position="170"/>
        <end position="193"/>
    </location>
</feature>
<sequence>MTANAPAGAAPKEGSNPLELALVALLAIACLLTPYLFSSPTTTGGSVGNELVFDGRELLTQHEVLSAIPEEPGRLFETLTTSWWGDAYAEQKLYRPASSFVLGLGGVVSGERYDPANPGSAAVPYKLFAVSLKVICALLVVELGALLLGSRRRGFIAGLLFATLPVHGEAIFDVAGTAELLCAAFSLAAWTAWLKAGDRPFEKPLALGASLLLLFGAIHAKESAYALPLLFFLGDIGRVREGGFGAGVKHALSKLPALAACAVVIGVSLGLRMAVLGSIAPAAGSLSPIDNPLLDTDPLTRAMNAVRILVGGLGTAVGLNPFSGNWGFSADYSMSQIPVLGAFAPANLGALAVLIAILGGSVLLFKKCRTRASLVLCYFGALLIVSNLFVPIGTIFAERLLFFPTAILALFLAPFLAGLGSIGVIVAVVIALGNGYWTYNRADVWHDNANLWRDTANKTSPDSARAQFNHGVALAREQLYPLAESSFEKALEIAPDFDLARIQQAAALMASFRTEEALVPLRAVVINQVVADDFKYERDPVVGLLNVDLLLFQITQIDAMDAGGDPERHLAWLDGLIEEGYESPFAHLYRAETLSKLGRNAEAEAAFRRSLEIEPTPAAVRGFGSFLRIRGRNEEALALYQSEIGRLGSESTDANDKAASIEFKLQEADLEYLRDPARANQLVSALIEAGGMTPDQLSRALILRAQTRLDLVPASDSLAAATAVADSARDLQKALGTYQGQSEQSYIALYMLVDLLMQQGRVGMAEATILELVAFRRAPVLHGRLGELYANTGNHDKAAEQFELSTSGLADETGAPLDPGIYVRTRMLQLHNLAALGGREAEIAEIIGAERARADAAAASIDAYWSAATGDWSALEAAIIDLRDRVPGLSVQATIGQLEDYRQVAQALAVSDLDLGSLTRQAQLALELYNYPRAKSAIERALDLTPDSDTDGRAFRTSILAQVLERTGNPAGALEALQAVAALEGVSVDGRAFLGEQIERLEALLST</sequence>
<evidence type="ECO:0000256" key="3">
    <source>
        <dbReference type="PROSITE-ProRule" id="PRU00339"/>
    </source>
</evidence>
<dbReference type="InterPro" id="IPR019734">
    <property type="entry name" value="TPR_rpt"/>
</dbReference>
<keyword evidence="1" id="KW-0677">Repeat</keyword>
<dbReference type="EMBL" id="CP036287">
    <property type="protein sequence ID" value="QDU68967.1"/>
    <property type="molecule type" value="Genomic_DNA"/>
</dbReference>
<feature type="transmembrane region" description="Helical" evidence="4">
    <location>
        <begin position="127"/>
        <end position="149"/>
    </location>
</feature>
<dbReference type="Gene3D" id="1.25.40.10">
    <property type="entry name" value="Tetratricopeptide repeat domain"/>
    <property type="match status" value="2"/>
</dbReference>
<keyword evidence="4" id="KW-0812">Transmembrane</keyword>
<feature type="transmembrane region" description="Helical" evidence="4">
    <location>
        <begin position="205"/>
        <end position="234"/>
    </location>
</feature>
<dbReference type="PANTHER" id="PTHR44227">
    <property type="match status" value="1"/>
</dbReference>
<dbReference type="AlphaFoldDB" id="A0A518BPR2"/>
<reference evidence="5 6" key="1">
    <citation type="submission" date="2019-02" db="EMBL/GenBank/DDBJ databases">
        <title>Deep-cultivation of Planctomycetes and their phenomic and genomic characterization uncovers novel biology.</title>
        <authorList>
            <person name="Wiegand S."/>
            <person name="Jogler M."/>
            <person name="Boedeker C."/>
            <person name="Pinto D."/>
            <person name="Vollmers J."/>
            <person name="Rivas-Marin E."/>
            <person name="Kohn T."/>
            <person name="Peeters S.H."/>
            <person name="Heuer A."/>
            <person name="Rast P."/>
            <person name="Oberbeckmann S."/>
            <person name="Bunk B."/>
            <person name="Jeske O."/>
            <person name="Meyerdierks A."/>
            <person name="Storesund J.E."/>
            <person name="Kallscheuer N."/>
            <person name="Luecker S."/>
            <person name="Lage O.M."/>
            <person name="Pohl T."/>
            <person name="Merkel B.J."/>
            <person name="Hornburger P."/>
            <person name="Mueller R.-W."/>
            <person name="Bruemmer F."/>
            <person name="Labrenz M."/>
            <person name="Spormann A.M."/>
            <person name="Op den Camp H."/>
            <person name="Overmann J."/>
            <person name="Amann R."/>
            <person name="Jetten M.S.M."/>
            <person name="Mascher T."/>
            <person name="Medema M.H."/>
            <person name="Devos D.P."/>
            <person name="Kaster A.-K."/>
            <person name="Ovreas L."/>
            <person name="Rohde M."/>
            <person name="Galperin M.Y."/>
            <person name="Jogler C."/>
        </authorList>
    </citation>
    <scope>NUCLEOTIDE SEQUENCE [LARGE SCALE GENOMIC DNA]</scope>
    <source>
        <strain evidence="5 6">Pla133</strain>
    </source>
</reference>
<feature type="transmembrane region" description="Helical" evidence="4">
    <location>
        <begin position="342"/>
        <end position="365"/>
    </location>
</feature>
<accession>A0A518BPR2</accession>
<dbReference type="SMART" id="SM00028">
    <property type="entry name" value="TPR"/>
    <property type="match status" value="5"/>
</dbReference>
<feature type="transmembrane region" description="Helical" evidence="4">
    <location>
        <begin position="372"/>
        <end position="396"/>
    </location>
</feature>
<keyword evidence="4" id="KW-1133">Transmembrane helix</keyword>
<dbReference type="Proteomes" id="UP000316921">
    <property type="component" value="Chromosome"/>
</dbReference>
<protein>
    <submittedName>
        <fullName evidence="5">Tetratricopeptide repeat protein</fullName>
    </submittedName>
</protein>
<organism evidence="5 6">
    <name type="scientific">Engelhardtia mirabilis</name>
    <dbReference type="NCBI Taxonomy" id="2528011"/>
    <lineage>
        <taxon>Bacteria</taxon>
        <taxon>Pseudomonadati</taxon>
        <taxon>Planctomycetota</taxon>
        <taxon>Planctomycetia</taxon>
        <taxon>Planctomycetia incertae sedis</taxon>
        <taxon>Engelhardtia</taxon>
    </lineage>
</organism>
<dbReference type="InterPro" id="IPR052346">
    <property type="entry name" value="O-mannosyl-transferase_TMTC"/>
</dbReference>
<gene>
    <name evidence="5" type="ORF">Pla133_40820</name>
</gene>
<dbReference type="KEGG" id="pbap:Pla133_40820"/>
<evidence type="ECO:0000313" key="6">
    <source>
        <dbReference type="Proteomes" id="UP000316921"/>
    </source>
</evidence>
<keyword evidence="4" id="KW-0472">Membrane</keyword>
<dbReference type="Pfam" id="PF13432">
    <property type="entry name" value="TPR_16"/>
    <property type="match status" value="2"/>
</dbReference>
<feature type="repeat" description="TPR" evidence="3">
    <location>
        <begin position="464"/>
        <end position="497"/>
    </location>
</feature>
<evidence type="ECO:0000313" key="5">
    <source>
        <dbReference type="EMBL" id="QDU68967.1"/>
    </source>
</evidence>
<proteinExistence type="predicted"/>
<dbReference type="PROSITE" id="PS50005">
    <property type="entry name" value="TPR"/>
    <property type="match status" value="1"/>
</dbReference>
<dbReference type="PANTHER" id="PTHR44227:SF3">
    <property type="entry name" value="PROTEIN O-MANNOSYL-TRANSFERASE TMTC4"/>
    <property type="match status" value="1"/>
</dbReference>